<dbReference type="Proteomes" id="UP001634393">
    <property type="component" value="Unassembled WGS sequence"/>
</dbReference>
<keyword evidence="3" id="KW-1185">Reference proteome</keyword>
<accession>A0ABD3STU2</accession>
<feature type="domain" description="Enoyl-CoA hydratase/isomerase" evidence="1">
    <location>
        <begin position="28"/>
        <end position="75"/>
    </location>
</feature>
<evidence type="ECO:0000313" key="3">
    <source>
        <dbReference type="Proteomes" id="UP001634393"/>
    </source>
</evidence>
<dbReference type="InterPro" id="IPR045004">
    <property type="entry name" value="ECH_dom"/>
</dbReference>
<proteinExistence type="predicted"/>
<sequence length="75" mass="8390">MLIVFQFIYVDDVILDSRFQYSVVSCFLAACFSKNSVEEILTSFESEASKEGNGWIVPFLGGLKRSSPMSLKISL</sequence>
<dbReference type="AlphaFoldDB" id="A0ABD3STU2"/>
<evidence type="ECO:0000259" key="1">
    <source>
        <dbReference type="Pfam" id="PF16113"/>
    </source>
</evidence>
<dbReference type="EMBL" id="JBJXBP010000005">
    <property type="protein sequence ID" value="KAL3828032.1"/>
    <property type="molecule type" value="Genomic_DNA"/>
</dbReference>
<evidence type="ECO:0000313" key="2">
    <source>
        <dbReference type="EMBL" id="KAL3828032.1"/>
    </source>
</evidence>
<protein>
    <recommendedName>
        <fullName evidence="1">Enoyl-CoA hydratase/isomerase domain-containing protein</fullName>
    </recommendedName>
</protein>
<name>A0ABD3STU2_9LAMI</name>
<dbReference type="Pfam" id="PF16113">
    <property type="entry name" value="ECH_2"/>
    <property type="match status" value="1"/>
</dbReference>
<dbReference type="Gene3D" id="3.90.226.10">
    <property type="entry name" value="2-enoyl-CoA Hydratase, Chain A, domain 1"/>
    <property type="match status" value="1"/>
</dbReference>
<gene>
    <name evidence="2" type="ORF">ACJIZ3_016834</name>
</gene>
<reference evidence="2 3" key="1">
    <citation type="submission" date="2024-12" db="EMBL/GenBank/DDBJ databases">
        <title>The unique morphological basis and parallel evolutionary history of personate flowers in Penstemon.</title>
        <authorList>
            <person name="Depatie T.H."/>
            <person name="Wessinger C.A."/>
        </authorList>
    </citation>
    <scope>NUCLEOTIDE SEQUENCE [LARGE SCALE GENOMIC DNA]</scope>
    <source>
        <strain evidence="2">WTNN_2</strain>
        <tissue evidence="2">Leaf</tissue>
    </source>
</reference>
<comment type="caution">
    <text evidence="2">The sequence shown here is derived from an EMBL/GenBank/DDBJ whole genome shotgun (WGS) entry which is preliminary data.</text>
</comment>
<organism evidence="2 3">
    <name type="scientific">Penstemon smallii</name>
    <dbReference type="NCBI Taxonomy" id="265156"/>
    <lineage>
        <taxon>Eukaryota</taxon>
        <taxon>Viridiplantae</taxon>
        <taxon>Streptophyta</taxon>
        <taxon>Embryophyta</taxon>
        <taxon>Tracheophyta</taxon>
        <taxon>Spermatophyta</taxon>
        <taxon>Magnoliopsida</taxon>
        <taxon>eudicotyledons</taxon>
        <taxon>Gunneridae</taxon>
        <taxon>Pentapetalae</taxon>
        <taxon>asterids</taxon>
        <taxon>lamiids</taxon>
        <taxon>Lamiales</taxon>
        <taxon>Plantaginaceae</taxon>
        <taxon>Cheloneae</taxon>
        <taxon>Penstemon</taxon>
    </lineage>
</organism>